<dbReference type="GO" id="GO:0008610">
    <property type="term" value="P:lipid biosynthetic process"/>
    <property type="evidence" value="ECO:0007669"/>
    <property type="project" value="InterPro"/>
</dbReference>
<dbReference type="Pfam" id="PF04116">
    <property type="entry name" value="FA_hydroxylase"/>
    <property type="match status" value="1"/>
</dbReference>
<dbReference type="GO" id="GO:0016020">
    <property type="term" value="C:membrane"/>
    <property type="evidence" value="ECO:0007669"/>
    <property type="project" value="UniProtKB-SubCell"/>
</dbReference>
<feature type="transmembrane region" description="Helical" evidence="6">
    <location>
        <begin position="77"/>
        <end position="100"/>
    </location>
</feature>
<dbReference type="AlphaFoldDB" id="A0AAD9INL0"/>
<sequence length="197" mass="22774">MWTLVERLYAAGHTKLYTGSVGTVNDWLYLIFTIVVLDFLHDAWFYWTHRLLHWKPLYRHVHHLHHRSTVPTPFTGYSFHVVEALIVFANEVLVCFLFPIHMGLHRWYHMLTTTLIHMGGHAGYEMAPLIPSVEQLISFVVQGPKPSTALNTVRHHDLHHQIPTAHFSLYFTHWDRLCGTEHPSYGAYEAALATAAS</sequence>
<dbReference type="EMBL" id="JASFZW010000001">
    <property type="protein sequence ID" value="KAK2080875.1"/>
    <property type="molecule type" value="Genomic_DNA"/>
</dbReference>
<evidence type="ECO:0000256" key="4">
    <source>
        <dbReference type="ARBA" id="ARBA00022989"/>
    </source>
</evidence>
<evidence type="ECO:0000256" key="3">
    <source>
        <dbReference type="ARBA" id="ARBA00022692"/>
    </source>
</evidence>
<evidence type="ECO:0000313" key="9">
    <source>
        <dbReference type="Proteomes" id="UP001255856"/>
    </source>
</evidence>
<keyword evidence="5 6" id="KW-0472">Membrane</keyword>
<evidence type="ECO:0000259" key="7">
    <source>
        <dbReference type="Pfam" id="PF04116"/>
    </source>
</evidence>
<organism evidence="8 9">
    <name type="scientific">Prototheca wickerhamii</name>
    <dbReference type="NCBI Taxonomy" id="3111"/>
    <lineage>
        <taxon>Eukaryota</taxon>
        <taxon>Viridiplantae</taxon>
        <taxon>Chlorophyta</taxon>
        <taxon>core chlorophytes</taxon>
        <taxon>Trebouxiophyceae</taxon>
        <taxon>Chlorellales</taxon>
        <taxon>Chlorellaceae</taxon>
        <taxon>Prototheca</taxon>
    </lineage>
</organism>
<comment type="similarity">
    <text evidence="2">Belongs to the sterol desaturase family.</text>
</comment>
<dbReference type="GO" id="GO:0016491">
    <property type="term" value="F:oxidoreductase activity"/>
    <property type="evidence" value="ECO:0007669"/>
    <property type="project" value="InterPro"/>
</dbReference>
<evidence type="ECO:0000256" key="1">
    <source>
        <dbReference type="ARBA" id="ARBA00004370"/>
    </source>
</evidence>
<dbReference type="InterPro" id="IPR006694">
    <property type="entry name" value="Fatty_acid_hydroxylase"/>
</dbReference>
<evidence type="ECO:0000256" key="5">
    <source>
        <dbReference type="ARBA" id="ARBA00023136"/>
    </source>
</evidence>
<protein>
    <recommendedName>
        <fullName evidence="7">Fatty acid hydroxylase domain-containing protein</fullName>
    </recommendedName>
</protein>
<keyword evidence="4 6" id="KW-1133">Transmembrane helix</keyword>
<proteinExistence type="inferred from homology"/>
<reference evidence="8" key="1">
    <citation type="submission" date="2021-01" db="EMBL/GenBank/DDBJ databases">
        <authorList>
            <person name="Eckstrom K.M.E."/>
        </authorList>
    </citation>
    <scope>NUCLEOTIDE SEQUENCE</scope>
    <source>
        <strain evidence="8">UVCC 0001</strain>
    </source>
</reference>
<comment type="caution">
    <text evidence="8">The sequence shown here is derived from an EMBL/GenBank/DDBJ whole genome shotgun (WGS) entry which is preliminary data.</text>
</comment>
<dbReference type="GO" id="GO:0005506">
    <property type="term" value="F:iron ion binding"/>
    <property type="evidence" value="ECO:0007669"/>
    <property type="project" value="InterPro"/>
</dbReference>
<keyword evidence="3 6" id="KW-0812">Transmembrane</keyword>
<feature type="domain" description="Fatty acid hydroxylase" evidence="7">
    <location>
        <begin position="35"/>
        <end position="180"/>
    </location>
</feature>
<keyword evidence="9" id="KW-1185">Reference proteome</keyword>
<gene>
    <name evidence="8" type="ORF">QBZ16_000729</name>
</gene>
<comment type="subcellular location">
    <subcellularLocation>
        <location evidence="1">Membrane</location>
    </subcellularLocation>
</comment>
<accession>A0AAD9INL0</accession>
<dbReference type="PANTHER" id="PTHR11863">
    <property type="entry name" value="STEROL DESATURASE"/>
    <property type="match status" value="1"/>
</dbReference>
<evidence type="ECO:0000256" key="6">
    <source>
        <dbReference type="SAM" id="Phobius"/>
    </source>
</evidence>
<dbReference type="InterPro" id="IPR050307">
    <property type="entry name" value="Sterol_Desaturase_Related"/>
</dbReference>
<evidence type="ECO:0000313" key="8">
    <source>
        <dbReference type="EMBL" id="KAK2080875.1"/>
    </source>
</evidence>
<feature type="transmembrane region" description="Helical" evidence="6">
    <location>
        <begin position="27"/>
        <end position="47"/>
    </location>
</feature>
<dbReference type="Proteomes" id="UP001255856">
    <property type="component" value="Unassembled WGS sequence"/>
</dbReference>
<name>A0AAD9INL0_PROWI</name>
<evidence type="ECO:0000256" key="2">
    <source>
        <dbReference type="ARBA" id="ARBA00009324"/>
    </source>
</evidence>